<reference evidence="2" key="1">
    <citation type="submission" date="2023-06" db="EMBL/GenBank/DDBJ databases">
        <title>Genome-scale phylogeny and comparative genomics of the fungal order Sordariales.</title>
        <authorList>
            <consortium name="Lawrence Berkeley National Laboratory"/>
            <person name="Hensen N."/>
            <person name="Bonometti L."/>
            <person name="Westerberg I."/>
            <person name="Brannstrom I.O."/>
            <person name="Guillou S."/>
            <person name="Cros-Aarteil S."/>
            <person name="Calhoun S."/>
            <person name="Haridas S."/>
            <person name="Kuo A."/>
            <person name="Mondo S."/>
            <person name="Pangilinan J."/>
            <person name="Riley R."/>
            <person name="Labutti K."/>
            <person name="Andreopoulos B."/>
            <person name="Lipzen A."/>
            <person name="Chen C."/>
            <person name="Yanf M."/>
            <person name="Daum C."/>
            <person name="Ng V."/>
            <person name="Clum A."/>
            <person name="Steindorff A."/>
            <person name="Ohm R."/>
            <person name="Martin F."/>
            <person name="Silar P."/>
            <person name="Natvig D."/>
            <person name="Lalanne C."/>
            <person name="Gautier V."/>
            <person name="Ament-Velasquez S.L."/>
            <person name="Kruys A."/>
            <person name="Hutchinson M.I."/>
            <person name="Powell A.J."/>
            <person name="Barry K."/>
            <person name="Miller A.N."/>
            <person name="Grigoriev I.V."/>
            <person name="Debuchy R."/>
            <person name="Gladieux P."/>
            <person name="Thoren M.H."/>
            <person name="Johannesson H."/>
        </authorList>
    </citation>
    <scope>NUCLEOTIDE SEQUENCE</scope>
    <source>
        <strain evidence="2">SMH2532-1</strain>
    </source>
</reference>
<dbReference type="EMBL" id="JAULSV010000004">
    <property type="protein sequence ID" value="KAK0647131.1"/>
    <property type="molecule type" value="Genomic_DNA"/>
</dbReference>
<accession>A0AA39Y6U4</accession>
<dbReference type="InterPro" id="IPR039327">
    <property type="entry name" value="CON7-like"/>
</dbReference>
<keyword evidence="3" id="KW-1185">Reference proteome</keyword>
<dbReference type="AlphaFoldDB" id="A0AA39Y6U4"/>
<dbReference type="Pfam" id="PF17111">
    <property type="entry name" value="PigL_N"/>
    <property type="match status" value="1"/>
</dbReference>
<dbReference type="InterPro" id="IPR031348">
    <property type="entry name" value="PigL_N"/>
</dbReference>
<comment type="caution">
    <text evidence="2">The sequence shown here is derived from an EMBL/GenBank/DDBJ whole genome shotgun (WGS) entry which is preliminary data.</text>
</comment>
<evidence type="ECO:0000313" key="2">
    <source>
        <dbReference type="EMBL" id="KAK0647131.1"/>
    </source>
</evidence>
<name>A0AA39Y6U4_9PEZI</name>
<feature type="domain" description="Azaphilone pigments biosynthesis cluster protein L N-terminal" evidence="1">
    <location>
        <begin position="3"/>
        <end position="137"/>
    </location>
</feature>
<dbReference type="Proteomes" id="UP001174936">
    <property type="component" value="Unassembled WGS sequence"/>
</dbReference>
<gene>
    <name evidence="2" type="ORF">B0T16DRAFT_458992</name>
</gene>
<organism evidence="2 3">
    <name type="scientific">Cercophora newfieldiana</name>
    <dbReference type="NCBI Taxonomy" id="92897"/>
    <lineage>
        <taxon>Eukaryota</taxon>
        <taxon>Fungi</taxon>
        <taxon>Dikarya</taxon>
        <taxon>Ascomycota</taxon>
        <taxon>Pezizomycotina</taxon>
        <taxon>Sordariomycetes</taxon>
        <taxon>Sordariomycetidae</taxon>
        <taxon>Sordariales</taxon>
        <taxon>Lasiosphaeriaceae</taxon>
        <taxon>Cercophora</taxon>
    </lineage>
</organism>
<dbReference type="PANTHER" id="PTHR36167">
    <property type="entry name" value="C2H2 FINGER DOMAIN TRANSCRIPTION FACTOR (EUROFUNG)-RELATED"/>
    <property type="match status" value="1"/>
</dbReference>
<proteinExistence type="predicted"/>
<dbReference type="GO" id="GO:0006355">
    <property type="term" value="P:regulation of DNA-templated transcription"/>
    <property type="evidence" value="ECO:0007669"/>
    <property type="project" value="InterPro"/>
</dbReference>
<protein>
    <recommendedName>
        <fullName evidence="1">Azaphilone pigments biosynthesis cluster protein L N-terminal domain-containing protein</fullName>
    </recommendedName>
</protein>
<evidence type="ECO:0000259" key="1">
    <source>
        <dbReference type="Pfam" id="PF17111"/>
    </source>
</evidence>
<sequence>MVEPILIAGSCFALAGNIAKASLAIADFIRHTRDAAKDMDAVSSELQALAAILTPLAHTTNSAAASVPHPLVEQVETVLSDCKGVVAQIDEIINKHRANGVFTKTTWLLFGKSDVQKLRESLESYKMALSLGLHAISV</sequence>
<dbReference type="PANTHER" id="PTHR36167:SF3">
    <property type="entry name" value="C2H2 FINGER DOMAIN TRANSCRIPTION FACTOR (EUROFUNG)-RELATED"/>
    <property type="match status" value="1"/>
</dbReference>
<evidence type="ECO:0000313" key="3">
    <source>
        <dbReference type="Proteomes" id="UP001174936"/>
    </source>
</evidence>